<dbReference type="GO" id="GO:0016020">
    <property type="term" value="C:membrane"/>
    <property type="evidence" value="ECO:0007669"/>
    <property type="project" value="InterPro"/>
</dbReference>
<dbReference type="Proteomes" id="UP001152797">
    <property type="component" value="Unassembled WGS sequence"/>
</dbReference>
<evidence type="ECO:0000259" key="4">
    <source>
        <dbReference type="Pfam" id="PF00005"/>
    </source>
</evidence>
<keyword evidence="2" id="KW-0677">Repeat</keyword>
<keyword evidence="8" id="KW-1185">Reference proteome</keyword>
<reference evidence="5" key="1">
    <citation type="submission" date="2022-10" db="EMBL/GenBank/DDBJ databases">
        <authorList>
            <person name="Chen Y."/>
            <person name="Dougan E. K."/>
            <person name="Chan C."/>
            <person name="Rhodes N."/>
            <person name="Thang M."/>
        </authorList>
    </citation>
    <scope>NUCLEOTIDE SEQUENCE</scope>
</reference>
<gene>
    <name evidence="5" type="ORF">C1SCF055_LOCUS9558</name>
</gene>
<reference evidence="6" key="2">
    <citation type="submission" date="2024-04" db="EMBL/GenBank/DDBJ databases">
        <authorList>
            <person name="Chen Y."/>
            <person name="Shah S."/>
            <person name="Dougan E. K."/>
            <person name="Thang M."/>
            <person name="Chan C."/>
        </authorList>
    </citation>
    <scope>NUCLEOTIDE SEQUENCE [LARGE SCALE GENOMIC DNA]</scope>
</reference>
<evidence type="ECO:0000313" key="5">
    <source>
        <dbReference type="EMBL" id="CAI3981800.1"/>
    </source>
</evidence>
<evidence type="ECO:0000313" key="8">
    <source>
        <dbReference type="Proteomes" id="UP001152797"/>
    </source>
</evidence>
<dbReference type="AlphaFoldDB" id="A0A9P1FPC8"/>
<name>A0A9P1FPC8_9DINO</name>
<dbReference type="GO" id="GO:0005524">
    <property type="term" value="F:ATP binding"/>
    <property type="evidence" value="ECO:0007669"/>
    <property type="project" value="InterPro"/>
</dbReference>
<feature type="region of interest" description="Disordered" evidence="3">
    <location>
        <begin position="1"/>
        <end position="24"/>
    </location>
</feature>
<accession>A0A9P1FPC8</accession>
<dbReference type="GO" id="GO:0140359">
    <property type="term" value="F:ABC-type transporter activity"/>
    <property type="evidence" value="ECO:0007669"/>
    <property type="project" value="InterPro"/>
</dbReference>
<dbReference type="GO" id="GO:0016887">
    <property type="term" value="F:ATP hydrolysis activity"/>
    <property type="evidence" value="ECO:0007669"/>
    <property type="project" value="InterPro"/>
</dbReference>
<dbReference type="InterPro" id="IPR003439">
    <property type="entry name" value="ABC_transporter-like_ATP-bd"/>
</dbReference>
<dbReference type="Gene3D" id="3.40.50.300">
    <property type="entry name" value="P-loop containing nucleotide triphosphate hydrolases"/>
    <property type="match status" value="1"/>
</dbReference>
<dbReference type="EMBL" id="CAMXCT030000663">
    <property type="protein sequence ID" value="CAL4769112.1"/>
    <property type="molecule type" value="Genomic_DNA"/>
</dbReference>
<dbReference type="InterPro" id="IPR026082">
    <property type="entry name" value="ABCA"/>
</dbReference>
<evidence type="ECO:0000256" key="3">
    <source>
        <dbReference type="SAM" id="MobiDB-lite"/>
    </source>
</evidence>
<evidence type="ECO:0000313" key="6">
    <source>
        <dbReference type="EMBL" id="CAL1135175.1"/>
    </source>
</evidence>
<organism evidence="5">
    <name type="scientific">Cladocopium goreaui</name>
    <dbReference type="NCBI Taxonomy" id="2562237"/>
    <lineage>
        <taxon>Eukaryota</taxon>
        <taxon>Sar</taxon>
        <taxon>Alveolata</taxon>
        <taxon>Dinophyceae</taxon>
        <taxon>Suessiales</taxon>
        <taxon>Symbiodiniaceae</taxon>
        <taxon>Cladocopium</taxon>
    </lineage>
</organism>
<feature type="domain" description="ABC transporter" evidence="4">
    <location>
        <begin position="121"/>
        <end position="214"/>
    </location>
</feature>
<comment type="caution">
    <text evidence="5">The sequence shown here is derived from an EMBL/GenBank/DDBJ whole genome shotgun (WGS) entry which is preliminary data.</text>
</comment>
<dbReference type="EMBL" id="CAMXCT010000663">
    <property type="protein sequence ID" value="CAI3981800.1"/>
    <property type="molecule type" value="Genomic_DNA"/>
</dbReference>
<evidence type="ECO:0000313" key="7">
    <source>
        <dbReference type="EMBL" id="CAL4769112.1"/>
    </source>
</evidence>
<dbReference type="PANTHER" id="PTHR19229">
    <property type="entry name" value="ATP-BINDING CASSETTE TRANSPORTER SUBFAMILY A ABCA"/>
    <property type="match status" value="1"/>
</dbReference>
<sequence length="237" mass="25631">MMGKVVPATPEHASLTQSQGPSPSFLGARGLRQLGGVWPKVGQYMSIQGEWPDVLARGSCTTSPQRDDATIQDHPGPVVCTQGTWRRLVCLHRCKAPSVWVHFKTLRSGKGEARAAIQLAVRKDQEQPEIAEDTTTAVFGLSICGALLCLSRNTNDMSQSICPPQAVEDSLQDFKLAKLARRRAEVLSGGNKRKLSAALALMGSPSLAILDEPSCGLDPAARRALWTGNTNEIKMFR</sequence>
<dbReference type="SUPFAM" id="SSF52540">
    <property type="entry name" value="P-loop containing nucleoside triphosphate hydrolases"/>
    <property type="match status" value="1"/>
</dbReference>
<dbReference type="PANTHER" id="PTHR19229:SF36">
    <property type="entry name" value="ATP-BINDING CASSETTE SUB-FAMILY A MEMBER 2"/>
    <property type="match status" value="1"/>
</dbReference>
<dbReference type="EMBL" id="CAMXCT020000663">
    <property type="protein sequence ID" value="CAL1135175.1"/>
    <property type="molecule type" value="Genomic_DNA"/>
</dbReference>
<dbReference type="Pfam" id="PF00005">
    <property type="entry name" value="ABC_tran"/>
    <property type="match status" value="1"/>
</dbReference>
<evidence type="ECO:0000256" key="2">
    <source>
        <dbReference type="ARBA" id="ARBA00022737"/>
    </source>
</evidence>
<keyword evidence="1" id="KW-0813">Transport</keyword>
<proteinExistence type="predicted"/>
<dbReference type="GO" id="GO:0005319">
    <property type="term" value="F:lipid transporter activity"/>
    <property type="evidence" value="ECO:0007669"/>
    <property type="project" value="TreeGrafter"/>
</dbReference>
<dbReference type="OrthoDB" id="8061355at2759"/>
<evidence type="ECO:0000256" key="1">
    <source>
        <dbReference type="ARBA" id="ARBA00022448"/>
    </source>
</evidence>
<dbReference type="InterPro" id="IPR027417">
    <property type="entry name" value="P-loop_NTPase"/>
</dbReference>
<protein>
    <submittedName>
        <fullName evidence="7">ABC transporter A family member 4 (ABC transporter ABCA.4) (AtABCA4) (Putative ABC2 homolog 3)</fullName>
    </submittedName>
</protein>